<evidence type="ECO:0000313" key="1">
    <source>
        <dbReference type="EMBL" id="KAJ3565525.1"/>
    </source>
</evidence>
<organism evidence="1 2">
    <name type="scientific">Xylaria arbuscula</name>
    <dbReference type="NCBI Taxonomy" id="114810"/>
    <lineage>
        <taxon>Eukaryota</taxon>
        <taxon>Fungi</taxon>
        <taxon>Dikarya</taxon>
        <taxon>Ascomycota</taxon>
        <taxon>Pezizomycotina</taxon>
        <taxon>Sordariomycetes</taxon>
        <taxon>Xylariomycetidae</taxon>
        <taxon>Xylariales</taxon>
        <taxon>Xylariaceae</taxon>
        <taxon>Xylaria</taxon>
    </lineage>
</organism>
<comment type="caution">
    <text evidence="1">The sequence shown here is derived from an EMBL/GenBank/DDBJ whole genome shotgun (WGS) entry which is preliminary data.</text>
</comment>
<evidence type="ECO:0000313" key="2">
    <source>
        <dbReference type="Proteomes" id="UP001148614"/>
    </source>
</evidence>
<dbReference type="AlphaFoldDB" id="A0A9W8TKD1"/>
<dbReference type="EMBL" id="JANPWZ010001475">
    <property type="protein sequence ID" value="KAJ3565525.1"/>
    <property type="molecule type" value="Genomic_DNA"/>
</dbReference>
<keyword evidence="2" id="KW-1185">Reference proteome</keyword>
<gene>
    <name evidence="1" type="ORF">NPX13_g7473</name>
</gene>
<sequence length="248" mass="28075">MSILIPENAHTWLDGNSASNQKHPDPTALKWPLSVSGTNETISGVSSTGNIMVCKSLPHIAYAGPDKYKRVYRIDHRKHKPVLPQMSLHKGPEPSSPIWAKYEALGLSKAWVEIPCLCTGSTIHGRVDVQRKRDGRRNKYVFTMLLDGREETFGWRRSKNRMIKDLGLSQNGYKLVRLTETVPPTSSPTVPRASDRMEVVALAGRSHHVLPRCMTAKFIKSFGQEWEVVAFTTLLAFWLWDRKHMMKG</sequence>
<dbReference type="Proteomes" id="UP001148614">
    <property type="component" value="Unassembled WGS sequence"/>
</dbReference>
<dbReference type="VEuPathDB" id="FungiDB:F4678DRAFT_25382"/>
<protein>
    <submittedName>
        <fullName evidence="1">Uncharacterized protein</fullName>
    </submittedName>
</protein>
<accession>A0A9W8TKD1</accession>
<reference evidence="1" key="1">
    <citation type="submission" date="2022-07" db="EMBL/GenBank/DDBJ databases">
        <title>Genome Sequence of Xylaria arbuscula.</title>
        <authorList>
            <person name="Buettner E."/>
        </authorList>
    </citation>
    <scope>NUCLEOTIDE SEQUENCE</scope>
    <source>
        <strain evidence="1">VT107</strain>
    </source>
</reference>
<name>A0A9W8TKD1_9PEZI</name>
<proteinExistence type="predicted"/>
<dbReference type="OrthoDB" id="3431997at2759"/>